<feature type="region of interest" description="Disordered" evidence="4">
    <location>
        <begin position="289"/>
        <end position="310"/>
    </location>
</feature>
<dbReference type="PROSITE" id="PS50102">
    <property type="entry name" value="RRM"/>
    <property type="match status" value="1"/>
</dbReference>
<dbReference type="OrthoDB" id="431169at2759"/>
<keyword evidence="7" id="KW-1185">Reference proteome</keyword>
<dbReference type="FunFam" id="3.30.70.330:FF:000089">
    <property type="entry name" value="RNA binding protein"/>
    <property type="match status" value="1"/>
</dbReference>
<dbReference type="CDD" id="cd00590">
    <property type="entry name" value="RRM_SF"/>
    <property type="match status" value="1"/>
</dbReference>
<dbReference type="Pfam" id="PF00076">
    <property type="entry name" value="RRM_1"/>
    <property type="match status" value="1"/>
</dbReference>
<evidence type="ECO:0000256" key="3">
    <source>
        <dbReference type="PROSITE-ProRule" id="PRU00176"/>
    </source>
</evidence>
<dbReference type="SMART" id="SM00360">
    <property type="entry name" value="RRM"/>
    <property type="match status" value="2"/>
</dbReference>
<sequence length="534" mass="56529">MYQRSAFSPTHQSQSFRADVFGASNNLGYGSPLASTLDHALPSLGTSNPDLSHDSRPAPAIMIRKLPRTTSDDTLMSMLIFSGDLIDTEFIRSPYPDDQGFATAVARFRSQAGAIDAQQKLNGKPNTTKEANMVIELHSSGMAGTFERRSTVDGGNSRNQTSSASSQSSIGVPSRSRFGSTFQSSDKISPPLLTSSSTGSGNEFPNPDTNSHFQALFSPQSPLANGLDSNRVSGKSIINDNGADDETGELLKDPVAYAKNGQKAARRPTIPQIPVARFGSLSLSTTNGNGLASPPLNNVTSPRGSIVSPMSPTNISNGAYSMAYPRPQYPPVNPADQNPPCNTLYVGNLPIDASEDELKAIFSKQRGYKRLCFRTKQNGPMCFVEFEDVSFATKALNELYGHPLHNSVKGGIRLSFSKNPLGVRSGQTNGIVSNGQMSPPAMNSGYVSNAGSNGFSAASGPPPGLAAPPGLINGQRSPPVVTGMDGMFANPFGLPQAFGDQMSPRQLSGGLPPNMSGQFGRESRAGYTDYMLGR</sequence>
<evidence type="ECO:0000256" key="4">
    <source>
        <dbReference type="SAM" id="MobiDB-lite"/>
    </source>
</evidence>
<keyword evidence="2 3" id="KW-0694">RNA-binding</keyword>
<protein>
    <recommendedName>
        <fullName evidence="5">RRM domain-containing protein</fullName>
    </recommendedName>
</protein>
<feature type="domain" description="RRM" evidence="5">
    <location>
        <begin position="342"/>
        <end position="419"/>
    </location>
</feature>
<dbReference type="GO" id="GO:0003723">
    <property type="term" value="F:RNA binding"/>
    <property type="evidence" value="ECO:0007669"/>
    <property type="project" value="UniProtKB-UniRule"/>
</dbReference>
<organism evidence="6 7">
    <name type="scientific">Peltaster fructicola</name>
    <dbReference type="NCBI Taxonomy" id="286661"/>
    <lineage>
        <taxon>Eukaryota</taxon>
        <taxon>Fungi</taxon>
        <taxon>Dikarya</taxon>
        <taxon>Ascomycota</taxon>
        <taxon>Pezizomycotina</taxon>
        <taxon>Dothideomycetes</taxon>
        <taxon>Dothideomycetes incertae sedis</taxon>
        <taxon>Peltaster</taxon>
    </lineage>
</organism>
<name>A0A6H0XJ47_9PEZI</name>
<gene>
    <name evidence="6" type="ORF">AMS68_000259</name>
</gene>
<proteinExistence type="predicted"/>
<evidence type="ECO:0000313" key="7">
    <source>
        <dbReference type="Proteomes" id="UP000503462"/>
    </source>
</evidence>
<dbReference type="InterPro" id="IPR035979">
    <property type="entry name" value="RBD_domain_sf"/>
</dbReference>
<dbReference type="SUPFAM" id="SSF54928">
    <property type="entry name" value="RNA-binding domain, RBD"/>
    <property type="match status" value="2"/>
</dbReference>
<dbReference type="InterPro" id="IPR000504">
    <property type="entry name" value="RRM_dom"/>
</dbReference>
<keyword evidence="1" id="KW-0597">Phosphoprotein</keyword>
<dbReference type="CDD" id="cd12245">
    <property type="entry name" value="RRM_scw1_like"/>
    <property type="match status" value="1"/>
</dbReference>
<feature type="region of interest" description="Disordered" evidence="4">
    <location>
        <begin position="138"/>
        <end position="229"/>
    </location>
</feature>
<feature type="compositionally biased region" description="Low complexity" evidence="4">
    <location>
        <begin position="189"/>
        <end position="201"/>
    </location>
</feature>
<dbReference type="AlphaFoldDB" id="A0A6H0XJ47"/>
<dbReference type="Proteomes" id="UP000503462">
    <property type="component" value="Chromosome 1"/>
</dbReference>
<evidence type="ECO:0000256" key="2">
    <source>
        <dbReference type="ARBA" id="ARBA00022884"/>
    </source>
</evidence>
<reference evidence="6 7" key="1">
    <citation type="journal article" date="2016" name="Sci. Rep.">
        <title>Peltaster fructicola genome reveals evolution from an invasive phytopathogen to an ectophytic parasite.</title>
        <authorList>
            <person name="Xu C."/>
            <person name="Chen H."/>
            <person name="Gleason M.L."/>
            <person name="Xu J.R."/>
            <person name="Liu H."/>
            <person name="Zhang R."/>
            <person name="Sun G."/>
        </authorList>
    </citation>
    <scope>NUCLEOTIDE SEQUENCE [LARGE SCALE GENOMIC DNA]</scope>
    <source>
        <strain evidence="6 7">LNHT1506</strain>
    </source>
</reference>
<dbReference type="InterPro" id="IPR012677">
    <property type="entry name" value="Nucleotide-bd_a/b_plait_sf"/>
</dbReference>
<dbReference type="EMBL" id="CP051139">
    <property type="protein sequence ID" value="QIW94741.1"/>
    <property type="molecule type" value="Genomic_DNA"/>
</dbReference>
<evidence type="ECO:0000256" key="1">
    <source>
        <dbReference type="ARBA" id="ARBA00022553"/>
    </source>
</evidence>
<feature type="compositionally biased region" description="Polar residues" evidence="4">
    <location>
        <begin position="207"/>
        <end position="229"/>
    </location>
</feature>
<feature type="compositionally biased region" description="Low complexity" evidence="4">
    <location>
        <begin position="157"/>
        <end position="174"/>
    </location>
</feature>
<feature type="compositionally biased region" description="Polar residues" evidence="4">
    <location>
        <begin position="177"/>
        <end position="187"/>
    </location>
</feature>
<evidence type="ECO:0000259" key="5">
    <source>
        <dbReference type="PROSITE" id="PS50102"/>
    </source>
</evidence>
<dbReference type="PANTHER" id="PTHR10501">
    <property type="entry name" value="U1 SMALL NUCLEAR RIBONUCLEOPROTEIN A/U2 SMALL NUCLEAR RIBONUCLEOPROTEIN B"/>
    <property type="match status" value="1"/>
</dbReference>
<evidence type="ECO:0000313" key="6">
    <source>
        <dbReference type="EMBL" id="QIW94741.1"/>
    </source>
</evidence>
<dbReference type="Gene3D" id="3.30.70.330">
    <property type="match status" value="1"/>
</dbReference>
<accession>A0A6H0XJ47</accession>